<dbReference type="RefSeq" id="WP_310072390.1">
    <property type="nucleotide sequence ID" value="NZ_JAVDVX010000003.1"/>
</dbReference>
<organism evidence="2 3">
    <name type="scientific">Cellvibrio fibrivorans</name>
    <dbReference type="NCBI Taxonomy" id="126350"/>
    <lineage>
        <taxon>Bacteria</taxon>
        <taxon>Pseudomonadati</taxon>
        <taxon>Pseudomonadota</taxon>
        <taxon>Gammaproteobacteria</taxon>
        <taxon>Cellvibrionales</taxon>
        <taxon>Cellvibrionaceae</taxon>
        <taxon>Cellvibrio</taxon>
    </lineage>
</organism>
<dbReference type="InterPro" id="IPR000182">
    <property type="entry name" value="GNAT_dom"/>
</dbReference>
<name>A0ABU1UYF3_9GAMM</name>
<accession>A0ABU1UYF3</accession>
<dbReference type="InterPro" id="IPR054597">
    <property type="entry name" value="FeeM_cat"/>
</dbReference>
<dbReference type="Gene3D" id="3.40.630.30">
    <property type="match status" value="1"/>
</dbReference>
<sequence length="226" mass="25963">MLTTAIQTQQTQQIQQIQQIQHNDYYSVIAKGPMLDRVYSMRYRSYSAEGYIAENSSQKFIDEYDNKPNSTCFLLYHQNKAVGSMRTCVFDSHDRLSVPVMEVFDEEIRSNIGYDSTFVEVNKFVIDPSFQRKGGVEARMLLVGTVVEEAIRRGSSSIVIAVRPAHVRFYKMLGCNQISEAKSYPHLTFKTVLMACTDIQWSRNFIRSKVDVVEKCDDPVLNYGSY</sequence>
<dbReference type="SUPFAM" id="SSF55729">
    <property type="entry name" value="Acyl-CoA N-acyltransferases (Nat)"/>
    <property type="match status" value="1"/>
</dbReference>
<evidence type="ECO:0000313" key="3">
    <source>
        <dbReference type="Proteomes" id="UP001253595"/>
    </source>
</evidence>
<dbReference type="InterPro" id="IPR016181">
    <property type="entry name" value="Acyl_CoA_acyltransferase"/>
</dbReference>
<proteinExistence type="predicted"/>
<dbReference type="Pfam" id="PF21926">
    <property type="entry name" value="FeeM"/>
    <property type="match status" value="1"/>
</dbReference>
<dbReference type="PROSITE" id="PS51186">
    <property type="entry name" value="GNAT"/>
    <property type="match status" value="1"/>
</dbReference>
<evidence type="ECO:0000259" key="1">
    <source>
        <dbReference type="PROSITE" id="PS51186"/>
    </source>
</evidence>
<evidence type="ECO:0000313" key="2">
    <source>
        <dbReference type="EMBL" id="MDR7090229.1"/>
    </source>
</evidence>
<gene>
    <name evidence="2" type="ORF">J2X05_002251</name>
</gene>
<reference evidence="2 3" key="1">
    <citation type="submission" date="2023-07" db="EMBL/GenBank/DDBJ databases">
        <title>Sorghum-associated microbial communities from plants grown in Nebraska, USA.</title>
        <authorList>
            <person name="Schachtman D."/>
        </authorList>
    </citation>
    <scope>NUCLEOTIDE SEQUENCE [LARGE SCALE GENOMIC DNA]</scope>
    <source>
        <strain evidence="2 3">BE190</strain>
    </source>
</reference>
<dbReference type="EMBL" id="JAVDVX010000003">
    <property type="protein sequence ID" value="MDR7090229.1"/>
    <property type="molecule type" value="Genomic_DNA"/>
</dbReference>
<feature type="domain" description="N-acetyltransferase" evidence="1">
    <location>
        <begin position="23"/>
        <end position="199"/>
    </location>
</feature>
<comment type="caution">
    <text evidence="2">The sequence shown here is derived from an EMBL/GenBank/DDBJ whole genome shotgun (WGS) entry which is preliminary data.</text>
</comment>
<keyword evidence="3" id="KW-1185">Reference proteome</keyword>
<dbReference type="Proteomes" id="UP001253595">
    <property type="component" value="Unassembled WGS sequence"/>
</dbReference>
<protein>
    <submittedName>
        <fullName evidence="2">N-acyl-L-homoserine lactone synthetase</fullName>
    </submittedName>
</protein>